<evidence type="ECO:0000256" key="1">
    <source>
        <dbReference type="SAM" id="Phobius"/>
    </source>
</evidence>
<keyword evidence="1" id="KW-0472">Membrane</keyword>
<dbReference type="EMBL" id="BK015758">
    <property type="protein sequence ID" value="DAE23721.1"/>
    <property type="molecule type" value="Genomic_DNA"/>
</dbReference>
<name>A0A8S5QY42_9CAUD</name>
<keyword evidence="1" id="KW-0812">Transmembrane</keyword>
<accession>A0A8S5QY42</accession>
<sequence>MTYKQIEASREARLWIGQIIVPAMSIAVTTLAIPEVRQAVATKVESIKQSVEWKMKRLSR</sequence>
<evidence type="ECO:0000313" key="2">
    <source>
        <dbReference type="EMBL" id="DAE23721.1"/>
    </source>
</evidence>
<organism evidence="2">
    <name type="scientific">Siphoviridae sp. ctcj91</name>
    <dbReference type="NCBI Taxonomy" id="2826395"/>
    <lineage>
        <taxon>Viruses</taxon>
        <taxon>Duplodnaviria</taxon>
        <taxon>Heunggongvirae</taxon>
        <taxon>Uroviricota</taxon>
        <taxon>Caudoviricetes</taxon>
    </lineage>
</organism>
<proteinExistence type="predicted"/>
<reference evidence="2" key="1">
    <citation type="journal article" date="2021" name="Proc. Natl. Acad. Sci. U.S.A.">
        <title>A Catalog of Tens of Thousands of Viruses from Human Metagenomes Reveals Hidden Associations with Chronic Diseases.</title>
        <authorList>
            <person name="Tisza M.J."/>
            <person name="Buck C.B."/>
        </authorList>
    </citation>
    <scope>NUCLEOTIDE SEQUENCE</scope>
    <source>
        <strain evidence="2">Ctcj91</strain>
    </source>
</reference>
<feature type="transmembrane region" description="Helical" evidence="1">
    <location>
        <begin position="12"/>
        <end position="33"/>
    </location>
</feature>
<keyword evidence="1" id="KW-1133">Transmembrane helix</keyword>
<protein>
    <submittedName>
        <fullName evidence="2">Uncharacterized protein</fullName>
    </submittedName>
</protein>